<dbReference type="GeneID" id="25569503"/>
<gene>
    <name evidence="16" type="ORF">AMSG_11588</name>
</gene>
<evidence type="ECO:0000256" key="1">
    <source>
        <dbReference type="ARBA" id="ARBA00004448"/>
    </source>
</evidence>
<dbReference type="eggNOG" id="KOG2966">
    <property type="taxonomic scope" value="Eukaryota"/>
</dbReference>
<proteinExistence type="inferred from homology"/>
<keyword evidence="3" id="KW-0813">Transport</keyword>
<evidence type="ECO:0000256" key="13">
    <source>
        <dbReference type="ARBA" id="ARBA00023303"/>
    </source>
</evidence>
<keyword evidence="12" id="KW-0472">Membrane</keyword>
<dbReference type="PANTHER" id="PTHR13462">
    <property type="entry name" value="CALCIUM UNIPORTER PROTEIN, MITOCHONDRIAL"/>
    <property type="match status" value="1"/>
</dbReference>
<dbReference type="OrthoDB" id="278338at2759"/>
<keyword evidence="17" id="KW-1185">Reference proteome</keyword>
<keyword evidence="10" id="KW-0406">Ion transport</keyword>
<comment type="subcellular location">
    <subcellularLocation>
        <location evidence="1">Mitochondrion inner membrane</location>
        <topology evidence="1">Multi-pass membrane protein</topology>
    </subcellularLocation>
</comment>
<dbReference type="InterPro" id="IPR006769">
    <property type="entry name" value="MCU_C"/>
</dbReference>
<dbReference type="RefSeq" id="XP_013763186.1">
    <property type="nucleotide sequence ID" value="XM_013907732.1"/>
</dbReference>
<reference evidence="16 17" key="1">
    <citation type="submission" date="2010-05" db="EMBL/GenBank/DDBJ databases">
        <title>The Genome Sequence of Thecamonas trahens ATCC 50062.</title>
        <authorList>
            <consortium name="The Broad Institute Genome Sequencing Platform"/>
            <person name="Russ C."/>
            <person name="Cuomo C."/>
            <person name="Shea T."/>
            <person name="Young S.K."/>
            <person name="Zeng Q."/>
            <person name="Koehrsen M."/>
            <person name="Haas B."/>
            <person name="Borodovsky M."/>
            <person name="Guigo R."/>
            <person name="Alvarado L."/>
            <person name="Berlin A."/>
            <person name="Bochicchio J."/>
            <person name="Borenstein D."/>
            <person name="Chapman S."/>
            <person name="Chen Z."/>
            <person name="Freedman E."/>
            <person name="Gellesch M."/>
            <person name="Goldberg J."/>
            <person name="Griggs A."/>
            <person name="Gujja S."/>
            <person name="Heilman E."/>
            <person name="Heiman D."/>
            <person name="Hepburn T."/>
            <person name="Howarth C."/>
            <person name="Jen D."/>
            <person name="Larson L."/>
            <person name="Mehta T."/>
            <person name="Park D."/>
            <person name="Pearson M."/>
            <person name="Roberts A."/>
            <person name="Saif S."/>
            <person name="Shenoy N."/>
            <person name="Sisk P."/>
            <person name="Stolte C."/>
            <person name="Sykes S."/>
            <person name="Thomson T."/>
            <person name="Walk T."/>
            <person name="White J."/>
            <person name="Yandava C."/>
            <person name="Burger G."/>
            <person name="Gray M.W."/>
            <person name="Holland P.W.H."/>
            <person name="King N."/>
            <person name="Lang F.B.F."/>
            <person name="Roger A.J."/>
            <person name="Ruiz-Trillo I."/>
            <person name="Lander E."/>
            <person name="Nusbaum C."/>
        </authorList>
    </citation>
    <scope>NUCLEOTIDE SEQUENCE [LARGE SCALE GENOMIC DNA]</scope>
    <source>
        <strain evidence="16 17">ATCC 50062</strain>
    </source>
</reference>
<organism evidence="16 17">
    <name type="scientific">Thecamonas trahens ATCC 50062</name>
    <dbReference type="NCBI Taxonomy" id="461836"/>
    <lineage>
        <taxon>Eukaryota</taxon>
        <taxon>Apusozoa</taxon>
        <taxon>Apusomonadida</taxon>
        <taxon>Apusomonadidae</taxon>
        <taxon>Thecamonas</taxon>
    </lineage>
</organism>
<keyword evidence="5" id="KW-0107">Calcium channel</keyword>
<comment type="similarity">
    <text evidence="2">Belongs to the MCU (TC 1.A.77) family.</text>
</comment>
<evidence type="ECO:0000256" key="2">
    <source>
        <dbReference type="ARBA" id="ARBA00005653"/>
    </source>
</evidence>
<dbReference type="Pfam" id="PF04678">
    <property type="entry name" value="MCU"/>
    <property type="match status" value="1"/>
</dbReference>
<keyword evidence="6" id="KW-0812">Transmembrane</keyword>
<dbReference type="GO" id="GO:0015292">
    <property type="term" value="F:uniporter activity"/>
    <property type="evidence" value="ECO:0007669"/>
    <property type="project" value="TreeGrafter"/>
</dbReference>
<dbReference type="STRING" id="461836.A0A0L0D117"/>
<evidence type="ECO:0000256" key="9">
    <source>
        <dbReference type="ARBA" id="ARBA00022989"/>
    </source>
</evidence>
<feature type="domain" description="Calcium uniporter protein C-terminal" evidence="15">
    <location>
        <begin position="225"/>
        <end position="401"/>
    </location>
</feature>
<protein>
    <recommendedName>
        <fullName evidence="15">Calcium uniporter protein C-terminal domain-containing protein</fullName>
    </recommendedName>
</protein>
<accession>A0A0L0D117</accession>
<evidence type="ECO:0000256" key="11">
    <source>
        <dbReference type="ARBA" id="ARBA00023128"/>
    </source>
</evidence>
<sequence>MFRGGLVGCVARTVACEARRGGVAVPGAGVAAGGAGWRALFSGGAAASVTSGETELVLNRDGTSGRVTLPLPDKPCSFYLTPQKTLGEVAEAIVAESPNISEVHFETEASPGAAAKVAEGTRLEHILPSPIELRLAYGPDGLREDLLGDPLYISINGERTRILPVVDHRRGGALTSQADAGEPSEFADYDRILATVRDKAEVAGQTDMDVDEFYGLCEELGVSRDEAGRVLSCMHGAGQVLYFEDEPHMRNTIFLKPELVSQELRKSLRIRTLQERDWERDRRATIINLLVDRLQPLVDTKAALDTQAYKHARRVMWGGWVFSAGQLAFIARLTWWEFSWDVMEPISYVMGVANVALFSFLFQFRGVPVDSYSSLQKYVQEKKAAKLYKKHGFDEDEYAELRTALDFFEQEEADDLTSQELIDVETSRHDQLR</sequence>
<evidence type="ECO:0000313" key="17">
    <source>
        <dbReference type="Proteomes" id="UP000054408"/>
    </source>
</evidence>
<evidence type="ECO:0000256" key="7">
    <source>
        <dbReference type="ARBA" id="ARBA00022792"/>
    </source>
</evidence>
<keyword evidence="11" id="KW-0496">Mitochondrion</keyword>
<name>A0A0L0D117_THETB</name>
<evidence type="ECO:0000313" key="16">
    <source>
        <dbReference type="EMBL" id="KNC45921.1"/>
    </source>
</evidence>
<dbReference type="AlphaFoldDB" id="A0A0L0D117"/>
<dbReference type="GO" id="GO:1990246">
    <property type="term" value="C:uniplex complex"/>
    <property type="evidence" value="ECO:0007669"/>
    <property type="project" value="TreeGrafter"/>
</dbReference>
<evidence type="ECO:0000256" key="8">
    <source>
        <dbReference type="ARBA" id="ARBA00022837"/>
    </source>
</evidence>
<evidence type="ECO:0000259" key="15">
    <source>
        <dbReference type="Pfam" id="PF04678"/>
    </source>
</evidence>
<keyword evidence="13" id="KW-0407">Ion channel</keyword>
<evidence type="ECO:0000256" key="14">
    <source>
        <dbReference type="ARBA" id="ARBA00036634"/>
    </source>
</evidence>
<dbReference type="GO" id="GO:0005262">
    <property type="term" value="F:calcium channel activity"/>
    <property type="evidence" value="ECO:0007669"/>
    <property type="project" value="UniProtKB-KW"/>
</dbReference>
<evidence type="ECO:0000256" key="12">
    <source>
        <dbReference type="ARBA" id="ARBA00023136"/>
    </source>
</evidence>
<evidence type="ECO:0000256" key="6">
    <source>
        <dbReference type="ARBA" id="ARBA00022692"/>
    </source>
</evidence>
<evidence type="ECO:0000256" key="4">
    <source>
        <dbReference type="ARBA" id="ARBA00022568"/>
    </source>
</evidence>
<dbReference type="GO" id="GO:0036444">
    <property type="term" value="P:calcium import into the mitochondrion"/>
    <property type="evidence" value="ECO:0007669"/>
    <property type="project" value="TreeGrafter"/>
</dbReference>
<evidence type="ECO:0000256" key="3">
    <source>
        <dbReference type="ARBA" id="ARBA00022448"/>
    </source>
</evidence>
<dbReference type="GO" id="GO:0051560">
    <property type="term" value="P:mitochondrial calcium ion homeostasis"/>
    <property type="evidence" value="ECO:0007669"/>
    <property type="project" value="InterPro"/>
</dbReference>
<comment type="catalytic activity">
    <reaction evidence="14">
        <text>Ca(2+)(in) = Ca(2+)(out)</text>
        <dbReference type="Rhea" id="RHEA:29671"/>
        <dbReference type="ChEBI" id="CHEBI:29108"/>
    </reaction>
</comment>
<dbReference type="PANTHER" id="PTHR13462:SF10">
    <property type="entry name" value="CALCIUM UNIPORTER PROTEIN, MITOCHONDRIAL"/>
    <property type="match status" value="1"/>
</dbReference>
<evidence type="ECO:0000256" key="10">
    <source>
        <dbReference type="ARBA" id="ARBA00023065"/>
    </source>
</evidence>
<keyword evidence="9" id="KW-1133">Transmembrane helix</keyword>
<dbReference type="InterPro" id="IPR039055">
    <property type="entry name" value="MCU_fam"/>
</dbReference>
<dbReference type="Proteomes" id="UP000054408">
    <property type="component" value="Unassembled WGS sequence"/>
</dbReference>
<keyword evidence="7" id="KW-0999">Mitochondrion inner membrane</keyword>
<keyword evidence="4" id="KW-0109">Calcium transport</keyword>
<evidence type="ECO:0000256" key="5">
    <source>
        <dbReference type="ARBA" id="ARBA00022673"/>
    </source>
</evidence>
<keyword evidence="8" id="KW-0106">Calcium</keyword>
<dbReference type="OMA" id="HARRVMW"/>
<dbReference type="EMBL" id="GL349433">
    <property type="protein sequence ID" value="KNC45921.1"/>
    <property type="molecule type" value="Genomic_DNA"/>
</dbReference>